<sequence>MAAPYIVALQNSAEDLRRILLRELEVPPKCQPWSSKILVADSLDHEALHRIQLALMGDEVLPPCRTLLFHRSPCPGVERALVAMGIGDVIEESAQALEVIRSRLQRWEQVDAALCLPLVADNLIGGSAAWVGALRTIAECALFSSAAVLLTGQTGTGKELLARMLHSLDPQARQHELVVVDCTTLSRDIAGSELFGHERGAFTGASSARDGAIACADGGTLFLDEVGELPLELQAQFLRVLQEKAYRRVGSTQWQRASFRLVCATNRDLMAEVAEGRFRADLYYRIAAMTCRTPSLAQRRSDIPSLVRHFIAHAGGGDAPAASPSLLDYLAARHYSGNVRELYQLVLACMRRYAGAGPLSLACLPDEEIQAWGADGAAAQAEAPLWHAAYVDDFVRAALRENVGLKELGRMVEAAAVRLALEESESITAAASWLGVTPRALHLRKAAARGPDLH</sequence>
<dbReference type="PROSITE" id="PS00676">
    <property type="entry name" value="SIGMA54_INTERACT_2"/>
    <property type="match status" value="1"/>
</dbReference>
<dbReference type="PANTHER" id="PTHR32071">
    <property type="entry name" value="TRANSCRIPTIONAL REGULATORY PROTEIN"/>
    <property type="match status" value="1"/>
</dbReference>
<comment type="caution">
    <text evidence="4">The sequence shown here is derived from an EMBL/GenBank/DDBJ whole genome shotgun (WGS) entry which is preliminary data.</text>
</comment>
<dbReference type="InterPro" id="IPR025943">
    <property type="entry name" value="Sigma_54_int_dom_ATP-bd_2"/>
</dbReference>
<dbReference type="InterPro" id="IPR002078">
    <property type="entry name" value="Sigma_54_int"/>
</dbReference>
<dbReference type="Gene3D" id="1.10.8.60">
    <property type="match status" value="1"/>
</dbReference>
<reference evidence="4 5" key="1">
    <citation type="submission" date="2019-11" db="EMBL/GenBank/DDBJ databases">
        <title>Type strains purchased from KCTC, JCM and DSMZ.</title>
        <authorList>
            <person name="Lu H."/>
        </authorList>
    </citation>
    <scope>NUCLEOTIDE SEQUENCE [LARGE SCALE GENOMIC DNA]</scope>
    <source>
        <strain evidence="4 5">JCM 31587</strain>
    </source>
</reference>
<dbReference type="PROSITE" id="PS00675">
    <property type="entry name" value="SIGMA54_INTERACT_1"/>
    <property type="match status" value="1"/>
</dbReference>
<evidence type="ECO:0000259" key="3">
    <source>
        <dbReference type="PROSITE" id="PS50045"/>
    </source>
</evidence>
<dbReference type="GO" id="GO:0005524">
    <property type="term" value="F:ATP binding"/>
    <property type="evidence" value="ECO:0007669"/>
    <property type="project" value="UniProtKB-KW"/>
</dbReference>
<dbReference type="AlphaFoldDB" id="A0A6L6QD29"/>
<gene>
    <name evidence="4" type="ORF">GM658_03905</name>
</gene>
<dbReference type="FunFam" id="3.40.50.300:FF:000006">
    <property type="entry name" value="DNA-binding transcriptional regulator NtrC"/>
    <property type="match status" value="1"/>
</dbReference>
<evidence type="ECO:0000313" key="5">
    <source>
        <dbReference type="Proteomes" id="UP000472320"/>
    </source>
</evidence>
<dbReference type="GO" id="GO:0006355">
    <property type="term" value="P:regulation of DNA-templated transcription"/>
    <property type="evidence" value="ECO:0007669"/>
    <property type="project" value="InterPro"/>
</dbReference>
<dbReference type="EMBL" id="WNKX01000002">
    <property type="protein sequence ID" value="MTW09737.1"/>
    <property type="molecule type" value="Genomic_DNA"/>
</dbReference>
<dbReference type="Pfam" id="PF00158">
    <property type="entry name" value="Sigma54_activat"/>
    <property type="match status" value="1"/>
</dbReference>
<feature type="domain" description="Sigma-54 factor interaction" evidence="3">
    <location>
        <begin position="123"/>
        <end position="346"/>
    </location>
</feature>
<dbReference type="InterPro" id="IPR058031">
    <property type="entry name" value="AAA_lid_NorR"/>
</dbReference>
<dbReference type="SUPFAM" id="SSF52540">
    <property type="entry name" value="P-loop containing nucleoside triphosphate hydrolases"/>
    <property type="match status" value="1"/>
</dbReference>
<dbReference type="InterPro" id="IPR025662">
    <property type="entry name" value="Sigma_54_int_dom_ATP-bd_1"/>
</dbReference>
<keyword evidence="1" id="KW-0547">Nucleotide-binding</keyword>
<dbReference type="Gene3D" id="3.40.50.300">
    <property type="entry name" value="P-loop containing nucleotide triphosphate hydrolases"/>
    <property type="match status" value="1"/>
</dbReference>
<accession>A0A6L6QD29</accession>
<dbReference type="Pfam" id="PF25601">
    <property type="entry name" value="AAA_lid_14"/>
    <property type="match status" value="1"/>
</dbReference>
<protein>
    <submittedName>
        <fullName evidence="4">AAA domain-containing protein</fullName>
    </submittedName>
</protein>
<evidence type="ECO:0000256" key="2">
    <source>
        <dbReference type="ARBA" id="ARBA00022840"/>
    </source>
</evidence>
<dbReference type="CDD" id="cd00009">
    <property type="entry name" value="AAA"/>
    <property type="match status" value="1"/>
</dbReference>
<proteinExistence type="predicted"/>
<evidence type="ECO:0000313" key="4">
    <source>
        <dbReference type="EMBL" id="MTW09737.1"/>
    </source>
</evidence>
<dbReference type="SMART" id="SM00382">
    <property type="entry name" value="AAA"/>
    <property type="match status" value="1"/>
</dbReference>
<dbReference type="Proteomes" id="UP000472320">
    <property type="component" value="Unassembled WGS sequence"/>
</dbReference>
<evidence type="ECO:0000256" key="1">
    <source>
        <dbReference type="ARBA" id="ARBA00022741"/>
    </source>
</evidence>
<name>A0A6L6QD29_9BURK</name>
<organism evidence="4 5">
    <name type="scientific">Massilia eburnea</name>
    <dbReference type="NCBI Taxonomy" id="1776165"/>
    <lineage>
        <taxon>Bacteria</taxon>
        <taxon>Pseudomonadati</taxon>
        <taxon>Pseudomonadota</taxon>
        <taxon>Betaproteobacteria</taxon>
        <taxon>Burkholderiales</taxon>
        <taxon>Oxalobacteraceae</taxon>
        <taxon>Telluria group</taxon>
        <taxon>Massilia</taxon>
    </lineage>
</organism>
<dbReference type="InterPro" id="IPR027417">
    <property type="entry name" value="P-loop_NTPase"/>
</dbReference>
<keyword evidence="2" id="KW-0067">ATP-binding</keyword>
<dbReference type="InterPro" id="IPR003593">
    <property type="entry name" value="AAA+_ATPase"/>
</dbReference>
<dbReference type="PROSITE" id="PS50045">
    <property type="entry name" value="SIGMA54_INTERACT_4"/>
    <property type="match status" value="1"/>
</dbReference>
<keyword evidence="5" id="KW-1185">Reference proteome</keyword>
<dbReference type="OrthoDB" id="9761705at2"/>